<name>A0A0D8YBD5_DICVI</name>
<keyword evidence="2" id="KW-1185">Reference proteome</keyword>
<evidence type="ECO:0000313" key="2">
    <source>
        <dbReference type="Proteomes" id="UP000053766"/>
    </source>
</evidence>
<organism evidence="1 2">
    <name type="scientific">Dictyocaulus viviparus</name>
    <name type="common">Bovine lungworm</name>
    <dbReference type="NCBI Taxonomy" id="29172"/>
    <lineage>
        <taxon>Eukaryota</taxon>
        <taxon>Metazoa</taxon>
        <taxon>Ecdysozoa</taxon>
        <taxon>Nematoda</taxon>
        <taxon>Chromadorea</taxon>
        <taxon>Rhabditida</taxon>
        <taxon>Rhabditina</taxon>
        <taxon>Rhabditomorpha</taxon>
        <taxon>Strongyloidea</taxon>
        <taxon>Metastrongylidae</taxon>
        <taxon>Dictyocaulus</taxon>
    </lineage>
</organism>
<dbReference type="AlphaFoldDB" id="A0A0D8YBD5"/>
<evidence type="ECO:0000313" key="1">
    <source>
        <dbReference type="EMBL" id="KJH53324.1"/>
    </source>
</evidence>
<dbReference type="Proteomes" id="UP000053766">
    <property type="component" value="Unassembled WGS sequence"/>
</dbReference>
<proteinExistence type="predicted"/>
<protein>
    <submittedName>
        <fullName evidence="1">Uncharacterized protein</fullName>
    </submittedName>
</protein>
<reference evidence="2" key="2">
    <citation type="journal article" date="2016" name="Sci. Rep.">
        <title>Dictyocaulus viviparus genome, variome and transcriptome elucidate lungworm biology and support future intervention.</title>
        <authorList>
            <person name="McNulty S.N."/>
            <person name="Strube C."/>
            <person name="Rosa B.A."/>
            <person name="Martin J.C."/>
            <person name="Tyagi R."/>
            <person name="Choi Y.J."/>
            <person name="Wang Q."/>
            <person name="Hallsworth Pepin K."/>
            <person name="Zhang X."/>
            <person name="Ozersky P."/>
            <person name="Wilson R.K."/>
            <person name="Sternberg P.W."/>
            <person name="Gasser R.B."/>
            <person name="Mitreva M."/>
        </authorList>
    </citation>
    <scope>NUCLEOTIDE SEQUENCE [LARGE SCALE GENOMIC DNA]</scope>
    <source>
        <strain evidence="2">HannoverDv2000</strain>
    </source>
</reference>
<sequence>MECEKVDENNYCITILIGLESTIFNEVEDDSRSPDLIDKQKHLAILENFEPQAEPPSSEVLNFTTDSASLLIDEIFYVIRLDWSGCGHEPVNTVSASKRQFLPLTYETFEYSLKTPDYFERFTISDGRRR</sequence>
<reference evidence="1 2" key="1">
    <citation type="submission" date="2013-11" db="EMBL/GenBank/DDBJ databases">
        <title>Draft genome of the bovine lungworm Dictyocaulus viviparus.</title>
        <authorList>
            <person name="Mitreva M."/>
        </authorList>
    </citation>
    <scope>NUCLEOTIDE SEQUENCE [LARGE SCALE GENOMIC DNA]</scope>
    <source>
        <strain evidence="1 2">HannoverDv2000</strain>
    </source>
</reference>
<gene>
    <name evidence="1" type="ORF">DICVIV_00447</name>
</gene>
<dbReference type="EMBL" id="KN716153">
    <property type="protein sequence ID" value="KJH53324.1"/>
    <property type="molecule type" value="Genomic_DNA"/>
</dbReference>
<accession>A0A0D8YBD5</accession>